<dbReference type="AlphaFoldDB" id="A0A0W8FY65"/>
<comment type="caution">
    <text evidence="7">The sequence shown here is derived from an EMBL/GenBank/DDBJ whole genome shotgun (WGS) entry which is preliminary data.</text>
</comment>
<evidence type="ECO:0000256" key="5">
    <source>
        <dbReference type="SAM" id="Phobius"/>
    </source>
</evidence>
<feature type="transmembrane region" description="Helical" evidence="5">
    <location>
        <begin position="111"/>
        <end position="130"/>
    </location>
</feature>
<dbReference type="InterPro" id="IPR022764">
    <property type="entry name" value="Peptidase_S54_rhomboid_dom"/>
</dbReference>
<feature type="transmembrane region" description="Helical" evidence="5">
    <location>
        <begin position="137"/>
        <end position="155"/>
    </location>
</feature>
<evidence type="ECO:0000313" key="7">
    <source>
        <dbReference type="EMBL" id="KUG25772.1"/>
    </source>
</evidence>
<accession>A0A0W8FY65</accession>
<reference evidence="7" key="1">
    <citation type="journal article" date="2015" name="Proc. Natl. Acad. Sci. U.S.A.">
        <title>Networks of energetic and metabolic interactions define dynamics in microbial communities.</title>
        <authorList>
            <person name="Embree M."/>
            <person name="Liu J.K."/>
            <person name="Al-Bassam M.M."/>
            <person name="Zengler K."/>
        </authorList>
    </citation>
    <scope>NUCLEOTIDE SEQUENCE</scope>
</reference>
<feature type="transmembrane region" description="Helical" evidence="5">
    <location>
        <begin position="161"/>
        <end position="180"/>
    </location>
</feature>
<organism evidence="7">
    <name type="scientific">hydrocarbon metagenome</name>
    <dbReference type="NCBI Taxonomy" id="938273"/>
    <lineage>
        <taxon>unclassified sequences</taxon>
        <taxon>metagenomes</taxon>
        <taxon>ecological metagenomes</taxon>
    </lineage>
</organism>
<keyword evidence="3 5" id="KW-1133">Transmembrane helix</keyword>
<dbReference type="Pfam" id="PF01694">
    <property type="entry name" value="Rhomboid"/>
    <property type="match status" value="1"/>
</dbReference>
<dbReference type="Gene3D" id="1.20.1540.10">
    <property type="entry name" value="Rhomboid-like"/>
    <property type="match status" value="1"/>
</dbReference>
<evidence type="ECO:0000259" key="6">
    <source>
        <dbReference type="Pfam" id="PF01694"/>
    </source>
</evidence>
<dbReference type="GO" id="GO:0004252">
    <property type="term" value="F:serine-type endopeptidase activity"/>
    <property type="evidence" value="ECO:0007669"/>
    <property type="project" value="InterPro"/>
</dbReference>
<gene>
    <name evidence="7" type="ORF">ASZ90_004395</name>
</gene>
<dbReference type="PANTHER" id="PTHR43731:SF9">
    <property type="entry name" value="SLR1461 PROTEIN"/>
    <property type="match status" value="1"/>
</dbReference>
<dbReference type="EMBL" id="LNQE01000603">
    <property type="protein sequence ID" value="KUG25772.1"/>
    <property type="molecule type" value="Genomic_DNA"/>
</dbReference>
<evidence type="ECO:0000256" key="3">
    <source>
        <dbReference type="ARBA" id="ARBA00022989"/>
    </source>
</evidence>
<keyword evidence="4 5" id="KW-0472">Membrane</keyword>
<dbReference type="InterPro" id="IPR035952">
    <property type="entry name" value="Rhomboid-like_sf"/>
</dbReference>
<dbReference type="SUPFAM" id="SSF144091">
    <property type="entry name" value="Rhomboid-like"/>
    <property type="match status" value="1"/>
</dbReference>
<comment type="subcellular location">
    <subcellularLocation>
        <location evidence="1">Membrane</location>
        <topology evidence="1">Multi-pass membrane protein</topology>
    </subcellularLocation>
</comment>
<sequence>MSEKKKFRRGLLIALVLVFLIWIVKIIEFGFDISFVRFGVLPRNVSGLPGILLFPFIHSGFDHLISNTFPIIFLVTAIFYFYPSASLRVLIIIYIFSGSLLWLIGRESYHIGASAVVYGLITFIFFSGIIRWDRRSIVLSLIVTFLYGGFTWGVLPIDESVSWEGHLSGALVGLLCAVLFRKYDPYEKFASMEDEDEELENFES</sequence>
<feature type="domain" description="Peptidase S54 rhomboid" evidence="6">
    <location>
        <begin position="52"/>
        <end position="181"/>
    </location>
</feature>
<feature type="transmembrane region" description="Helical" evidence="5">
    <location>
        <begin position="89"/>
        <end position="105"/>
    </location>
</feature>
<feature type="transmembrane region" description="Helical" evidence="5">
    <location>
        <begin position="64"/>
        <end position="82"/>
    </location>
</feature>
<protein>
    <recommendedName>
        <fullName evidence="6">Peptidase S54 rhomboid domain-containing protein</fullName>
    </recommendedName>
</protein>
<dbReference type="GO" id="GO:0016020">
    <property type="term" value="C:membrane"/>
    <property type="evidence" value="ECO:0007669"/>
    <property type="project" value="UniProtKB-SubCell"/>
</dbReference>
<evidence type="ECO:0000256" key="2">
    <source>
        <dbReference type="ARBA" id="ARBA00022692"/>
    </source>
</evidence>
<evidence type="ECO:0000256" key="1">
    <source>
        <dbReference type="ARBA" id="ARBA00004141"/>
    </source>
</evidence>
<evidence type="ECO:0000256" key="4">
    <source>
        <dbReference type="ARBA" id="ARBA00023136"/>
    </source>
</evidence>
<keyword evidence="2 5" id="KW-0812">Transmembrane</keyword>
<dbReference type="PANTHER" id="PTHR43731">
    <property type="entry name" value="RHOMBOID PROTEASE"/>
    <property type="match status" value="1"/>
</dbReference>
<name>A0A0W8FY65_9ZZZZ</name>
<feature type="transmembrane region" description="Helical" evidence="5">
    <location>
        <begin position="12"/>
        <end position="31"/>
    </location>
</feature>
<dbReference type="InterPro" id="IPR050925">
    <property type="entry name" value="Rhomboid_protease_S54"/>
</dbReference>
<proteinExistence type="predicted"/>